<proteinExistence type="predicted"/>
<sequence>MIFVYLDVKPEVQPLLEKGVIKTVLIDAFDSLSRSLGSNLETVETDISTNADAEEYTAKHRSWSTKSPN</sequence>
<accession>A0A183DRV4</accession>
<evidence type="ECO:0000313" key="3">
    <source>
        <dbReference type="WBParaSite" id="GPUH_0001145901-mRNA-1"/>
    </source>
</evidence>
<dbReference type="EMBL" id="UYRT01078561">
    <property type="protein sequence ID" value="VDN18790.1"/>
    <property type="molecule type" value="Genomic_DNA"/>
</dbReference>
<organism evidence="3">
    <name type="scientific">Gongylonema pulchrum</name>
    <dbReference type="NCBI Taxonomy" id="637853"/>
    <lineage>
        <taxon>Eukaryota</taxon>
        <taxon>Metazoa</taxon>
        <taxon>Ecdysozoa</taxon>
        <taxon>Nematoda</taxon>
        <taxon>Chromadorea</taxon>
        <taxon>Rhabditida</taxon>
        <taxon>Spirurina</taxon>
        <taxon>Spiruromorpha</taxon>
        <taxon>Spiruroidea</taxon>
        <taxon>Gongylonematidae</taxon>
        <taxon>Gongylonema</taxon>
    </lineage>
</organism>
<dbReference type="Proteomes" id="UP000271098">
    <property type="component" value="Unassembled WGS sequence"/>
</dbReference>
<dbReference type="AlphaFoldDB" id="A0A183DRV4"/>
<gene>
    <name evidence="1" type="ORF">GPUH_LOCUS11445</name>
</gene>
<reference evidence="3" key="1">
    <citation type="submission" date="2016-06" db="UniProtKB">
        <authorList>
            <consortium name="WormBaseParasite"/>
        </authorList>
    </citation>
    <scope>IDENTIFICATION</scope>
</reference>
<dbReference type="WBParaSite" id="GPUH_0001145901-mRNA-1">
    <property type="protein sequence ID" value="GPUH_0001145901-mRNA-1"/>
    <property type="gene ID" value="GPUH_0001145901"/>
</dbReference>
<evidence type="ECO:0000313" key="2">
    <source>
        <dbReference type="Proteomes" id="UP000271098"/>
    </source>
</evidence>
<protein>
    <submittedName>
        <fullName evidence="3">DUF2179 domain-containing protein</fullName>
    </submittedName>
</protein>
<name>A0A183DRV4_9BILA</name>
<keyword evidence="2" id="KW-1185">Reference proteome</keyword>
<reference evidence="1 2" key="2">
    <citation type="submission" date="2018-11" db="EMBL/GenBank/DDBJ databases">
        <authorList>
            <consortium name="Pathogen Informatics"/>
        </authorList>
    </citation>
    <scope>NUCLEOTIDE SEQUENCE [LARGE SCALE GENOMIC DNA]</scope>
</reference>
<evidence type="ECO:0000313" key="1">
    <source>
        <dbReference type="EMBL" id="VDN18790.1"/>
    </source>
</evidence>